<dbReference type="Gene3D" id="1.10.472.10">
    <property type="entry name" value="Cyclin-like"/>
    <property type="match status" value="2"/>
</dbReference>
<dbReference type="EMBL" id="JNBS01001980">
    <property type="protein sequence ID" value="OQR96268.1"/>
    <property type="molecule type" value="Genomic_DNA"/>
</dbReference>
<keyword evidence="2 4" id="KW-0195">Cyclin</keyword>
<organism evidence="7 8">
    <name type="scientific">Thraustotheca clavata</name>
    <dbReference type="NCBI Taxonomy" id="74557"/>
    <lineage>
        <taxon>Eukaryota</taxon>
        <taxon>Sar</taxon>
        <taxon>Stramenopiles</taxon>
        <taxon>Oomycota</taxon>
        <taxon>Saprolegniomycetes</taxon>
        <taxon>Saprolegniales</taxon>
        <taxon>Achlyaceae</taxon>
        <taxon>Thraustotheca</taxon>
    </lineage>
</organism>
<dbReference type="AlphaFoldDB" id="A0A1V9ZE54"/>
<evidence type="ECO:0000256" key="2">
    <source>
        <dbReference type="ARBA" id="ARBA00023127"/>
    </source>
</evidence>
<evidence type="ECO:0000313" key="8">
    <source>
        <dbReference type="Proteomes" id="UP000243217"/>
    </source>
</evidence>
<keyword evidence="3" id="KW-0131">Cell cycle</keyword>
<comment type="caution">
    <text evidence="7">The sequence shown here is derived from an EMBL/GenBank/DDBJ whole genome shotgun (WGS) entry which is preliminary data.</text>
</comment>
<dbReference type="InterPro" id="IPR039361">
    <property type="entry name" value="Cyclin"/>
</dbReference>
<dbReference type="GO" id="GO:0051301">
    <property type="term" value="P:cell division"/>
    <property type="evidence" value="ECO:0007669"/>
    <property type="project" value="UniProtKB-KW"/>
</dbReference>
<evidence type="ECO:0000313" key="7">
    <source>
        <dbReference type="EMBL" id="OQR96268.1"/>
    </source>
</evidence>
<dbReference type="Proteomes" id="UP000243217">
    <property type="component" value="Unassembled WGS sequence"/>
</dbReference>
<dbReference type="SUPFAM" id="SSF47954">
    <property type="entry name" value="Cyclin-like"/>
    <property type="match status" value="2"/>
</dbReference>
<keyword evidence="8" id="KW-1185">Reference proteome</keyword>
<evidence type="ECO:0000256" key="4">
    <source>
        <dbReference type="RuleBase" id="RU000383"/>
    </source>
</evidence>
<evidence type="ECO:0000259" key="6">
    <source>
        <dbReference type="SMART" id="SM01332"/>
    </source>
</evidence>
<dbReference type="CDD" id="cd20507">
    <property type="entry name" value="CYCLIN_CCNB1-like_rpt1"/>
    <property type="match status" value="1"/>
</dbReference>
<evidence type="ECO:0000256" key="1">
    <source>
        <dbReference type="ARBA" id="ARBA00022618"/>
    </source>
</evidence>
<comment type="similarity">
    <text evidence="4">Belongs to the cyclin family.</text>
</comment>
<dbReference type="SMART" id="SM00385">
    <property type="entry name" value="CYCLIN"/>
    <property type="match status" value="2"/>
</dbReference>
<keyword evidence="1" id="KW-0132">Cell division</keyword>
<protein>
    <submittedName>
        <fullName evidence="7">Cyclin B</fullName>
    </submittedName>
</protein>
<evidence type="ECO:0000256" key="3">
    <source>
        <dbReference type="ARBA" id="ARBA00023306"/>
    </source>
</evidence>
<dbReference type="InterPro" id="IPR006671">
    <property type="entry name" value="Cyclin_N"/>
</dbReference>
<proteinExistence type="inferred from homology"/>
<gene>
    <name evidence="7" type="ORF">THRCLA_07340</name>
</gene>
<dbReference type="InterPro" id="IPR013763">
    <property type="entry name" value="Cyclin-like_dom"/>
</dbReference>
<feature type="domain" description="Cyclin-like" evidence="5">
    <location>
        <begin position="578"/>
        <end position="663"/>
    </location>
</feature>
<dbReference type="Pfam" id="PF00134">
    <property type="entry name" value="Cyclin_N"/>
    <property type="match status" value="1"/>
</dbReference>
<evidence type="ECO:0000259" key="5">
    <source>
        <dbReference type="SMART" id="SM00385"/>
    </source>
</evidence>
<dbReference type="FunFam" id="1.10.472.10:FF:000001">
    <property type="entry name" value="G2/mitotic-specific cyclin"/>
    <property type="match status" value="1"/>
</dbReference>
<sequence length="791" mass="91171">MMSIPRAEEIAEVMDFLKFSIKSSSGFQGNICFNFRVEGSENDERLRYLVRVNKKKEVSTMLLQSDIANHAKMNIDCEVTMSVDDFLYLYSGKATIGEVSRLCYSGRVHVSGFQFRFLTRFAQSFEFTTDKWTSFYAWQKEQEQLGDQINLENQEDLVRLPRQIALYIRNGINMAHLQRRCFEASLGRIFGNRLLLSYMSLAHRGRTFQQTNSLPLRPKAKKLLRVSRSLHGIHPKRKAQSKVLTLRDQVEGFMETSYELIKSHELLPSLASPSDIDDETSKLLQGTARYSIRRNKTNWITKLKQSTNLDQRVDLTDASRKQIDKFIANIVGLDTPITKSNFMPAPQRVLHELKILIASPEHPSSTTPSPPLSSILRDVDTTISMELSPEDTKQSFVRPSPPIELGAREIIRYNTNREFLKGKRALKKKIEGLRRDLLTHRPVFKPLGNLKQHGEKVTKSQTFKRPVLGEITNNKLTVLKNKKALLDGQKTQRRQEVIRRTSLVNDKTKEETKIEPEIETRNEFDIDYEDKDNEVACYQYAADIYKYYFEVEKVRMPNPNYMADQCDINTKMRGILVDWLVDVHAKYHLLPQTLHIAVNLVDRHLEKNVTLPRGRLQLVGVTSLFIASKYEEIYPPEANDFVKITDNAYTLSELFKMEEELLASIGYRVTTPTAYQFMNRFLKATATKVPKLQNYAHYIIDRCLQEYKLLKYKPSMLAATAVLLTRTYMDAQPVWSPTAEYHSTYSEAVLGPCMKDITDMLVTAASGVGKSAKLTAVKRKFSKEKYNHVFW</sequence>
<dbReference type="SMART" id="SM01332">
    <property type="entry name" value="Cyclin_C"/>
    <property type="match status" value="1"/>
</dbReference>
<feature type="domain" description="Cyclin-like" evidence="5">
    <location>
        <begin position="676"/>
        <end position="759"/>
    </location>
</feature>
<accession>A0A1V9ZE54</accession>
<name>A0A1V9ZE54_9STRA</name>
<dbReference type="Pfam" id="PF02984">
    <property type="entry name" value="Cyclin_C"/>
    <property type="match status" value="1"/>
</dbReference>
<reference evidence="7 8" key="1">
    <citation type="journal article" date="2014" name="Genome Biol. Evol.">
        <title>The secreted proteins of Achlya hypogyna and Thraustotheca clavata identify the ancestral oomycete secretome and reveal gene acquisitions by horizontal gene transfer.</title>
        <authorList>
            <person name="Misner I."/>
            <person name="Blouin N."/>
            <person name="Leonard G."/>
            <person name="Richards T.A."/>
            <person name="Lane C.E."/>
        </authorList>
    </citation>
    <scope>NUCLEOTIDE SEQUENCE [LARGE SCALE GENOMIC DNA]</scope>
    <source>
        <strain evidence="7 8">ATCC 34112</strain>
    </source>
</reference>
<feature type="domain" description="Cyclin C-terminal" evidence="6">
    <location>
        <begin position="672"/>
        <end position="789"/>
    </location>
</feature>
<dbReference type="InterPro" id="IPR004367">
    <property type="entry name" value="Cyclin_C-dom"/>
</dbReference>
<dbReference type="InterPro" id="IPR036915">
    <property type="entry name" value="Cyclin-like_sf"/>
</dbReference>
<dbReference type="OrthoDB" id="5590282at2759"/>
<dbReference type="PANTHER" id="PTHR10177">
    <property type="entry name" value="CYCLINS"/>
    <property type="match status" value="1"/>
</dbReference>
<dbReference type="STRING" id="74557.A0A1V9ZE54"/>